<evidence type="ECO:0000313" key="2">
    <source>
        <dbReference type="EMBL" id="AAF69661.1"/>
    </source>
</evidence>
<reference evidence="2" key="1">
    <citation type="submission" date="1999-01" db="EMBL/GenBank/DDBJ databases">
        <title>Functional prediction of the coding sequences of 79 new genes deduced by analysis of cDNA clones from human fetal liver.</title>
        <authorList>
            <person name="Zhang C."/>
            <person name="Yu Y."/>
            <person name="Zhang S."/>
            <person name="Wei H."/>
            <person name="Zhang Y."/>
            <person name="Zhou G."/>
            <person name="Bi J."/>
            <person name="Liu M."/>
            <person name="He F."/>
        </authorList>
    </citation>
    <scope>NUCLEOTIDE SEQUENCE</scope>
    <source>
        <tissue evidence="2">Liver</tissue>
    </source>
</reference>
<accession>Q9P141</accession>
<keyword evidence="1" id="KW-0472">Membrane</keyword>
<dbReference type="AlphaFoldDB" id="Q9P141"/>
<keyword evidence="1" id="KW-0812">Transmembrane</keyword>
<feature type="transmembrane region" description="Helical" evidence="1">
    <location>
        <begin position="51"/>
        <end position="69"/>
    </location>
</feature>
<sequence length="137" mass="15874">MVIFYFSSLTSFILCRTFSFLDVLSYFACGDQKADEPWGSISLTLDPFKKLVTFLSFFSCFIVFFFFFLKSGKIFSGYIELIEPPLDFFDLFDLLYILLLYSSNLTFSSKPSSECFCTIIIHFFQLQNVGKRREGGC</sequence>
<evidence type="ECO:0000256" key="1">
    <source>
        <dbReference type="SAM" id="Phobius"/>
    </source>
</evidence>
<keyword evidence="1" id="KW-1133">Transmembrane helix</keyword>
<name>Q9P141_HUMAN</name>
<proteinExistence type="evidence at transcript level"/>
<organism evidence="2">
    <name type="scientific">Homo sapiens</name>
    <name type="common">Human</name>
    <dbReference type="NCBI Taxonomy" id="9606"/>
    <lineage>
        <taxon>Eukaryota</taxon>
        <taxon>Metazoa</taxon>
        <taxon>Chordata</taxon>
        <taxon>Craniata</taxon>
        <taxon>Vertebrata</taxon>
        <taxon>Euteleostomi</taxon>
        <taxon>Mammalia</taxon>
        <taxon>Eutheria</taxon>
        <taxon>Euarchontoglires</taxon>
        <taxon>Primates</taxon>
        <taxon>Haplorrhini</taxon>
        <taxon>Catarrhini</taxon>
        <taxon>Hominidae</taxon>
        <taxon>Homo</taxon>
    </lineage>
</organism>
<dbReference type="EMBL" id="AF119907">
    <property type="protein sequence ID" value="AAF69661.1"/>
    <property type="molecule type" value="mRNA"/>
</dbReference>
<protein>
    <submittedName>
        <fullName evidence="2">PRO2949</fullName>
    </submittedName>
</protein>